<evidence type="ECO:0000256" key="8">
    <source>
        <dbReference type="PROSITE-ProRule" id="PRU00282"/>
    </source>
</evidence>
<keyword evidence="5" id="KW-1133">Transmembrane helix</keyword>
<evidence type="ECO:0000256" key="5">
    <source>
        <dbReference type="ARBA" id="ARBA00022989"/>
    </source>
</evidence>
<gene>
    <name evidence="11" type="ORF">PNOK_0570400</name>
</gene>
<evidence type="ECO:0000256" key="9">
    <source>
        <dbReference type="RuleBase" id="RU000488"/>
    </source>
</evidence>
<dbReference type="Pfam" id="PF00153">
    <property type="entry name" value="Mito_carr"/>
    <property type="match status" value="4"/>
</dbReference>
<dbReference type="SUPFAM" id="SSF103506">
    <property type="entry name" value="Mitochondrial carrier"/>
    <property type="match status" value="1"/>
</dbReference>
<comment type="caution">
    <text evidence="11">The sequence shown here is derived from an EMBL/GenBank/DDBJ whole genome shotgun (WGS) entry which is preliminary data.</text>
</comment>
<dbReference type="PROSITE" id="PS50920">
    <property type="entry name" value="SOLCAR"/>
    <property type="match status" value="3"/>
</dbReference>
<evidence type="ECO:0000256" key="3">
    <source>
        <dbReference type="ARBA" id="ARBA00022692"/>
    </source>
</evidence>
<evidence type="ECO:0000256" key="4">
    <source>
        <dbReference type="ARBA" id="ARBA00022737"/>
    </source>
</evidence>
<dbReference type="InterPro" id="IPR002067">
    <property type="entry name" value="MCP"/>
</dbReference>
<comment type="subcellular location">
    <subcellularLocation>
        <location evidence="1">Mitochondrion membrane</location>
        <topology evidence="1">Multi-pass membrane protein</topology>
    </subcellularLocation>
</comment>
<keyword evidence="3 8" id="KW-0812">Transmembrane</keyword>
<dbReference type="GO" id="GO:0055085">
    <property type="term" value="P:transmembrane transport"/>
    <property type="evidence" value="ECO:0007669"/>
    <property type="project" value="InterPro"/>
</dbReference>
<keyword evidence="2 9" id="KW-0813">Transport</keyword>
<dbReference type="Proteomes" id="UP000217199">
    <property type="component" value="Unassembled WGS sequence"/>
</dbReference>
<feature type="repeat" description="Solcar" evidence="8">
    <location>
        <begin position="304"/>
        <end position="393"/>
    </location>
</feature>
<dbReference type="FunCoup" id="A0A286UGX7">
    <property type="interactions" value="31"/>
</dbReference>
<keyword evidence="6" id="KW-0496">Mitochondrion</keyword>
<evidence type="ECO:0000256" key="1">
    <source>
        <dbReference type="ARBA" id="ARBA00004225"/>
    </source>
</evidence>
<protein>
    <submittedName>
        <fullName evidence="11">Mitochondrial carrier</fullName>
    </submittedName>
</protein>
<reference evidence="11 12" key="1">
    <citation type="journal article" date="2017" name="Mol. Ecol.">
        <title>Comparative and population genomic landscape of Phellinus noxius: A hypervariable fungus causing root rot in trees.</title>
        <authorList>
            <person name="Chung C.L."/>
            <person name="Lee T.J."/>
            <person name="Akiba M."/>
            <person name="Lee H.H."/>
            <person name="Kuo T.H."/>
            <person name="Liu D."/>
            <person name="Ke H.M."/>
            <person name="Yokoi T."/>
            <person name="Roa M.B."/>
            <person name="Lu M.J."/>
            <person name="Chang Y.Y."/>
            <person name="Ann P.J."/>
            <person name="Tsai J.N."/>
            <person name="Chen C.Y."/>
            <person name="Tzean S.S."/>
            <person name="Ota Y."/>
            <person name="Hattori T."/>
            <person name="Sahashi N."/>
            <person name="Liou R.F."/>
            <person name="Kikuchi T."/>
            <person name="Tsai I.J."/>
        </authorList>
    </citation>
    <scope>NUCLEOTIDE SEQUENCE [LARGE SCALE GENOMIC DNA]</scope>
    <source>
        <strain evidence="11 12">FFPRI411160</strain>
    </source>
</reference>
<dbReference type="EMBL" id="NBII01000005">
    <property type="protein sequence ID" value="PAV18861.1"/>
    <property type="molecule type" value="Genomic_DNA"/>
</dbReference>
<organism evidence="11 12">
    <name type="scientific">Pyrrhoderma noxium</name>
    <dbReference type="NCBI Taxonomy" id="2282107"/>
    <lineage>
        <taxon>Eukaryota</taxon>
        <taxon>Fungi</taxon>
        <taxon>Dikarya</taxon>
        <taxon>Basidiomycota</taxon>
        <taxon>Agaricomycotina</taxon>
        <taxon>Agaricomycetes</taxon>
        <taxon>Hymenochaetales</taxon>
        <taxon>Hymenochaetaceae</taxon>
        <taxon>Pyrrhoderma</taxon>
    </lineage>
</organism>
<evidence type="ECO:0000313" key="11">
    <source>
        <dbReference type="EMBL" id="PAV18861.1"/>
    </source>
</evidence>
<keyword evidence="4" id="KW-0677">Repeat</keyword>
<accession>A0A286UGX7</accession>
<dbReference type="PANTHER" id="PTHR24089">
    <property type="entry name" value="SOLUTE CARRIER FAMILY 25"/>
    <property type="match status" value="1"/>
</dbReference>
<evidence type="ECO:0000256" key="10">
    <source>
        <dbReference type="SAM" id="MobiDB-lite"/>
    </source>
</evidence>
<dbReference type="OrthoDB" id="270584at2759"/>
<evidence type="ECO:0000313" key="12">
    <source>
        <dbReference type="Proteomes" id="UP000217199"/>
    </source>
</evidence>
<name>A0A286UGX7_9AGAM</name>
<keyword evidence="7 8" id="KW-0472">Membrane</keyword>
<feature type="region of interest" description="Disordered" evidence="10">
    <location>
        <begin position="1"/>
        <end position="34"/>
    </location>
</feature>
<feature type="repeat" description="Solcar" evidence="8">
    <location>
        <begin position="146"/>
        <end position="297"/>
    </location>
</feature>
<dbReference type="InterPro" id="IPR023395">
    <property type="entry name" value="MCP_dom_sf"/>
</dbReference>
<sequence length="396" mass="42454">MQSTASLRPNTSPSPSPSSSSNLQLQTTSNGTIANGTKSRFQMSDFISPQVSSYFIAGGVAGAASRTVVSPLERLKIIQQVQPPDPSKQYKGVWRSLVRMWREEGAPGLLRGNGINCLRIFPYSAVQFTTYEFLKKWFTNYGERQLDTPTRLFSGALAGITSVCATYPLDLVRSRLSIATATIALRPNTSQPAPIPATTSSSSANIPRPALASAYHTSVSLSPSPSAATLVLNASKEAESAAQRAGRDQLTMMGMARKVMHEEGGVRALYKGLPATAFGVAPYVGINFAAYEALRGVITPPEKSTVPRKLACGALAGSISQTITYPMDVLRRKMQVSGMSSLGVSHSSAIDALRYILKTDGVKGLYKGLWPNLLKVAPSIATSFFTYEVVKEFLLS</sequence>
<evidence type="ECO:0000256" key="7">
    <source>
        <dbReference type="ARBA" id="ARBA00023136"/>
    </source>
</evidence>
<evidence type="ECO:0000256" key="2">
    <source>
        <dbReference type="ARBA" id="ARBA00022448"/>
    </source>
</evidence>
<evidence type="ECO:0000256" key="6">
    <source>
        <dbReference type="ARBA" id="ARBA00023128"/>
    </source>
</evidence>
<feature type="repeat" description="Solcar" evidence="8">
    <location>
        <begin position="49"/>
        <end position="137"/>
    </location>
</feature>
<dbReference type="AlphaFoldDB" id="A0A286UGX7"/>
<dbReference type="InterPro" id="IPR018108">
    <property type="entry name" value="MCP_transmembrane"/>
</dbReference>
<dbReference type="GO" id="GO:0031966">
    <property type="term" value="C:mitochondrial membrane"/>
    <property type="evidence" value="ECO:0007669"/>
    <property type="project" value="UniProtKB-SubCell"/>
</dbReference>
<dbReference type="STRING" id="2282107.A0A286UGX7"/>
<dbReference type="PRINTS" id="PR00926">
    <property type="entry name" value="MITOCARRIER"/>
</dbReference>
<feature type="compositionally biased region" description="Low complexity" evidence="10">
    <location>
        <begin position="1"/>
        <end position="30"/>
    </location>
</feature>
<comment type="similarity">
    <text evidence="9">Belongs to the mitochondrial carrier (TC 2.A.29) family.</text>
</comment>
<keyword evidence="12" id="KW-1185">Reference proteome</keyword>
<proteinExistence type="inferred from homology"/>
<dbReference type="InParanoid" id="A0A286UGX7"/>
<dbReference type="Gene3D" id="1.50.40.10">
    <property type="entry name" value="Mitochondrial carrier domain"/>
    <property type="match status" value="1"/>
</dbReference>